<accession>A0A150GF41</accession>
<protein>
    <submittedName>
        <fullName evidence="1">Uncharacterized protein</fullName>
    </submittedName>
</protein>
<dbReference type="AlphaFoldDB" id="A0A150GF41"/>
<dbReference type="PROSITE" id="PS50231">
    <property type="entry name" value="RICIN_B_LECTIN"/>
    <property type="match status" value="1"/>
</dbReference>
<name>A0A150GF41_GONPE</name>
<dbReference type="InterPro" id="IPR035992">
    <property type="entry name" value="Ricin_B-like_lectins"/>
</dbReference>
<evidence type="ECO:0000313" key="2">
    <source>
        <dbReference type="Proteomes" id="UP000075714"/>
    </source>
</evidence>
<sequence>MGLCLATANNATEWGSKVVLANCVKGDLGQMWKTDIGYDGGFRFQIGHADACLTLIVDGPIIDDSTLMISGCSDEDSMFQSFWLNLPI</sequence>
<dbReference type="EMBL" id="LSYV01000028">
    <property type="protein sequence ID" value="KXZ48469.1"/>
    <property type="molecule type" value="Genomic_DNA"/>
</dbReference>
<evidence type="ECO:0000313" key="1">
    <source>
        <dbReference type="EMBL" id="KXZ48469.1"/>
    </source>
</evidence>
<keyword evidence="2" id="KW-1185">Reference proteome</keyword>
<dbReference type="Proteomes" id="UP000075714">
    <property type="component" value="Unassembled WGS sequence"/>
</dbReference>
<proteinExistence type="predicted"/>
<dbReference type="SUPFAM" id="SSF50370">
    <property type="entry name" value="Ricin B-like lectins"/>
    <property type="match status" value="1"/>
</dbReference>
<reference evidence="2" key="1">
    <citation type="journal article" date="2016" name="Nat. Commun.">
        <title>The Gonium pectorale genome demonstrates co-option of cell cycle regulation during the evolution of multicellularity.</title>
        <authorList>
            <person name="Hanschen E.R."/>
            <person name="Marriage T.N."/>
            <person name="Ferris P.J."/>
            <person name="Hamaji T."/>
            <person name="Toyoda A."/>
            <person name="Fujiyama A."/>
            <person name="Neme R."/>
            <person name="Noguchi H."/>
            <person name="Minakuchi Y."/>
            <person name="Suzuki M."/>
            <person name="Kawai-Toyooka H."/>
            <person name="Smith D.R."/>
            <person name="Sparks H."/>
            <person name="Anderson J."/>
            <person name="Bakaric R."/>
            <person name="Luria V."/>
            <person name="Karger A."/>
            <person name="Kirschner M.W."/>
            <person name="Durand P.M."/>
            <person name="Michod R.E."/>
            <person name="Nozaki H."/>
            <person name="Olson B.J."/>
        </authorList>
    </citation>
    <scope>NUCLEOTIDE SEQUENCE [LARGE SCALE GENOMIC DNA]</scope>
    <source>
        <strain evidence="2">NIES-2863</strain>
    </source>
</reference>
<dbReference type="Gene3D" id="2.80.10.50">
    <property type="match status" value="1"/>
</dbReference>
<dbReference type="CDD" id="cd00161">
    <property type="entry name" value="beta-trefoil_Ricin-like"/>
    <property type="match status" value="1"/>
</dbReference>
<gene>
    <name evidence="1" type="ORF">GPECTOR_27g639</name>
</gene>
<comment type="caution">
    <text evidence="1">The sequence shown here is derived from an EMBL/GenBank/DDBJ whole genome shotgun (WGS) entry which is preliminary data.</text>
</comment>
<organism evidence="1 2">
    <name type="scientific">Gonium pectorale</name>
    <name type="common">Green alga</name>
    <dbReference type="NCBI Taxonomy" id="33097"/>
    <lineage>
        <taxon>Eukaryota</taxon>
        <taxon>Viridiplantae</taxon>
        <taxon>Chlorophyta</taxon>
        <taxon>core chlorophytes</taxon>
        <taxon>Chlorophyceae</taxon>
        <taxon>CS clade</taxon>
        <taxon>Chlamydomonadales</taxon>
        <taxon>Volvocaceae</taxon>
        <taxon>Gonium</taxon>
    </lineage>
</organism>